<dbReference type="PANTHER" id="PTHR31212">
    <property type="entry name" value="ALPHA-KETOGLUTARATE-DEPENDENT DIOXYGENASE ALKB HOMOLOG 3"/>
    <property type="match status" value="1"/>
</dbReference>
<name>A0A7S0ZBD8_9RHOD</name>
<gene>
    <name evidence="2" type="ORF">TOLI1172_LOCUS1024</name>
</gene>
<protein>
    <recommendedName>
        <fullName evidence="1">Fe2OG dioxygenase domain-containing protein</fullName>
    </recommendedName>
</protein>
<dbReference type="GO" id="GO:0006307">
    <property type="term" value="P:DNA alkylation repair"/>
    <property type="evidence" value="ECO:0007669"/>
    <property type="project" value="InterPro"/>
</dbReference>
<evidence type="ECO:0000259" key="1">
    <source>
        <dbReference type="PROSITE" id="PS51471"/>
    </source>
</evidence>
<sequence>MIPHQFSFVSFPSSHTLYSRSPIISSRIPSQLHHLPTSRSFSARKLHVLSCNTLQSSSNSLKPKQQAILDLQHASTPYQILDIIHKNPQFLSNPIHLIPSLYRISRLALQPVHSSNTNSISKSIEHIILSPLLIHLSSHSLSISNSISIFKSLALLSLPKSSIVMQLIHVLHDQFTGEESIAEHGIETQLDGIQISALDWSYQIIGFQYEIETEFFVVPKSVREFMERLPFRVIPNGLKSMKEVMNVERIKSEVHFKRDLIQVGKNGQKVEEQRQTAWISDEDIVFEYSGKSMKSEGNTFNPLLKSIGDEIVQFVPVKGSESVKFDGLLVNLYENGRCSMGFHSDPGVGEKWSDRTAVVSIGDTRVFAFRNANEPNDQRNRFEFHVRNCDVVVMFDDCQSRFQHAIKPEKHADNASPRISLVYKEKYRNA</sequence>
<dbReference type="Pfam" id="PF13532">
    <property type="entry name" value="2OG-FeII_Oxy_2"/>
    <property type="match status" value="1"/>
</dbReference>
<dbReference type="InterPro" id="IPR027450">
    <property type="entry name" value="AlkB-like"/>
</dbReference>
<dbReference type="AlphaFoldDB" id="A0A7S0ZBD8"/>
<dbReference type="Gene3D" id="2.60.120.590">
    <property type="entry name" value="Alpha-ketoglutarate-dependent dioxygenase AlkB-like"/>
    <property type="match status" value="1"/>
</dbReference>
<organism evidence="2">
    <name type="scientific">Timspurckia oligopyrenoides</name>
    <dbReference type="NCBI Taxonomy" id="708627"/>
    <lineage>
        <taxon>Eukaryota</taxon>
        <taxon>Rhodophyta</taxon>
        <taxon>Bangiophyceae</taxon>
        <taxon>Porphyridiales</taxon>
        <taxon>Porphyridiaceae</taxon>
        <taxon>Timspurckia</taxon>
    </lineage>
</organism>
<feature type="domain" description="Fe2OG dioxygenase" evidence="1">
    <location>
        <begin position="324"/>
        <end position="430"/>
    </location>
</feature>
<accession>A0A7S0ZBD8</accession>
<dbReference type="PANTHER" id="PTHR31212:SF4">
    <property type="entry name" value="ALPHA-KETOGLUTARATE-DEPENDENT DIOXYGENASE ALKB HOMOLOG 3"/>
    <property type="match status" value="1"/>
</dbReference>
<evidence type="ECO:0000313" key="2">
    <source>
        <dbReference type="EMBL" id="CAD8816636.1"/>
    </source>
</evidence>
<reference evidence="2" key="1">
    <citation type="submission" date="2021-01" db="EMBL/GenBank/DDBJ databases">
        <authorList>
            <person name="Corre E."/>
            <person name="Pelletier E."/>
            <person name="Niang G."/>
            <person name="Scheremetjew M."/>
            <person name="Finn R."/>
            <person name="Kale V."/>
            <person name="Holt S."/>
            <person name="Cochrane G."/>
            <person name="Meng A."/>
            <person name="Brown T."/>
            <person name="Cohen L."/>
        </authorList>
    </citation>
    <scope>NUCLEOTIDE SEQUENCE</scope>
    <source>
        <strain evidence="2">CCMP3278</strain>
    </source>
</reference>
<dbReference type="InterPro" id="IPR005123">
    <property type="entry name" value="Oxoglu/Fe-dep_dioxygenase_dom"/>
</dbReference>
<dbReference type="SUPFAM" id="SSF51197">
    <property type="entry name" value="Clavaminate synthase-like"/>
    <property type="match status" value="1"/>
</dbReference>
<dbReference type="EMBL" id="HBFP01001406">
    <property type="protein sequence ID" value="CAD8816636.1"/>
    <property type="molecule type" value="Transcribed_RNA"/>
</dbReference>
<dbReference type="PROSITE" id="PS51471">
    <property type="entry name" value="FE2OG_OXY"/>
    <property type="match status" value="1"/>
</dbReference>
<dbReference type="InterPro" id="IPR037151">
    <property type="entry name" value="AlkB-like_sf"/>
</dbReference>
<proteinExistence type="predicted"/>
<dbReference type="InterPro" id="IPR032854">
    <property type="entry name" value="ALKBH3"/>
</dbReference>
<dbReference type="GO" id="GO:0051213">
    <property type="term" value="F:dioxygenase activity"/>
    <property type="evidence" value="ECO:0007669"/>
    <property type="project" value="InterPro"/>
</dbReference>